<feature type="compositionally biased region" description="Basic and acidic residues" evidence="1">
    <location>
        <begin position="412"/>
        <end position="425"/>
    </location>
</feature>
<feature type="compositionally biased region" description="Polar residues" evidence="1">
    <location>
        <begin position="489"/>
        <end position="507"/>
    </location>
</feature>
<organism evidence="2 3">
    <name type="scientific">Ascobolus immersus RN42</name>
    <dbReference type="NCBI Taxonomy" id="1160509"/>
    <lineage>
        <taxon>Eukaryota</taxon>
        <taxon>Fungi</taxon>
        <taxon>Dikarya</taxon>
        <taxon>Ascomycota</taxon>
        <taxon>Pezizomycotina</taxon>
        <taxon>Pezizomycetes</taxon>
        <taxon>Pezizales</taxon>
        <taxon>Ascobolaceae</taxon>
        <taxon>Ascobolus</taxon>
    </lineage>
</organism>
<proteinExistence type="predicted"/>
<accession>A0A3N4HSU7</accession>
<dbReference type="AlphaFoldDB" id="A0A3N4HSU7"/>
<keyword evidence="3" id="KW-1185">Reference proteome</keyword>
<evidence type="ECO:0000313" key="3">
    <source>
        <dbReference type="Proteomes" id="UP000275078"/>
    </source>
</evidence>
<sequence>MSIPLVVISSKDHTQQSRKGRIDSEDTYTIIIQEVDTKEGKRSFEGEPSPNPSKRPKSNAGTPSKDAVTKPAGDDDGNLEESTPKRKSPKKEKTKKASPPKTSPKPATPEESDALPMDVGKATLDERPKKKGKQSQGASKSAVQSLPSPTGTVARTIASSTTPSSSAFTESSILPPNLLSNVLFRYVKIAGVYMARVRISPEDDASVFSKEQYGGHPCLVISKTRENQDCTAFPITSYGQTNHNSEKTPTLHHKEIYLPIRAYAFIPFGRIKMDFPWTASIPPQGWQGKGYINTSFRVHFHFGDPGKAFTTVTHPSHRDEEREECTVGPDGLAYACKTERLYWKYIDAAGEGHFDTLGFVEEAKALGDHYKLLFDYGDGDGYEGLGPKDDQEDEDEREDGGDGRNGDGQTDEGGHIGHQGGKDGGGDVLGKRVGGVTEEGSAGRRSRGAGHEEGRDAMDDDRGGDSNGKRIEANVNKRSGGKRKRSEFEATTFTSRTEQHLNENNPGQHHGKPSENQGFNAEFRRRWERDGVQPKVEMEGLMSVNDAEELEIIDSDIFEKICFAQRDWELVWRPDEPCLSR</sequence>
<name>A0A3N4HSU7_ASCIM</name>
<feature type="compositionally biased region" description="Acidic residues" evidence="1">
    <location>
        <begin position="390"/>
        <end position="399"/>
    </location>
</feature>
<reference evidence="2 3" key="1">
    <citation type="journal article" date="2018" name="Nat. Ecol. Evol.">
        <title>Pezizomycetes genomes reveal the molecular basis of ectomycorrhizal truffle lifestyle.</title>
        <authorList>
            <person name="Murat C."/>
            <person name="Payen T."/>
            <person name="Noel B."/>
            <person name="Kuo A."/>
            <person name="Morin E."/>
            <person name="Chen J."/>
            <person name="Kohler A."/>
            <person name="Krizsan K."/>
            <person name="Balestrini R."/>
            <person name="Da Silva C."/>
            <person name="Montanini B."/>
            <person name="Hainaut M."/>
            <person name="Levati E."/>
            <person name="Barry K.W."/>
            <person name="Belfiori B."/>
            <person name="Cichocki N."/>
            <person name="Clum A."/>
            <person name="Dockter R.B."/>
            <person name="Fauchery L."/>
            <person name="Guy J."/>
            <person name="Iotti M."/>
            <person name="Le Tacon F."/>
            <person name="Lindquist E.A."/>
            <person name="Lipzen A."/>
            <person name="Malagnac F."/>
            <person name="Mello A."/>
            <person name="Molinier V."/>
            <person name="Miyauchi S."/>
            <person name="Poulain J."/>
            <person name="Riccioni C."/>
            <person name="Rubini A."/>
            <person name="Sitrit Y."/>
            <person name="Splivallo R."/>
            <person name="Traeger S."/>
            <person name="Wang M."/>
            <person name="Zifcakova L."/>
            <person name="Wipf D."/>
            <person name="Zambonelli A."/>
            <person name="Paolocci F."/>
            <person name="Nowrousian M."/>
            <person name="Ottonello S."/>
            <person name="Baldrian P."/>
            <person name="Spatafora J.W."/>
            <person name="Henrissat B."/>
            <person name="Nagy L.G."/>
            <person name="Aury J.M."/>
            <person name="Wincker P."/>
            <person name="Grigoriev I.V."/>
            <person name="Bonfante P."/>
            <person name="Martin F.M."/>
        </authorList>
    </citation>
    <scope>NUCLEOTIDE SEQUENCE [LARGE SCALE GENOMIC DNA]</scope>
    <source>
        <strain evidence="2 3">RN42</strain>
    </source>
</reference>
<feature type="region of interest" description="Disordered" evidence="1">
    <location>
        <begin position="1"/>
        <end position="171"/>
    </location>
</feature>
<feature type="compositionally biased region" description="Low complexity" evidence="1">
    <location>
        <begin position="154"/>
        <end position="171"/>
    </location>
</feature>
<feature type="compositionally biased region" description="Basic and acidic residues" evidence="1">
    <location>
        <begin position="449"/>
        <end position="472"/>
    </location>
</feature>
<feature type="region of interest" description="Disordered" evidence="1">
    <location>
        <begin position="381"/>
        <end position="522"/>
    </location>
</feature>
<feature type="compositionally biased region" description="Basic and acidic residues" evidence="1">
    <location>
        <begin position="10"/>
        <end position="24"/>
    </location>
</feature>
<evidence type="ECO:0000256" key="1">
    <source>
        <dbReference type="SAM" id="MobiDB-lite"/>
    </source>
</evidence>
<feature type="compositionally biased region" description="Basic residues" evidence="1">
    <location>
        <begin position="85"/>
        <end position="98"/>
    </location>
</feature>
<feature type="compositionally biased region" description="Polar residues" evidence="1">
    <location>
        <begin position="143"/>
        <end position="153"/>
    </location>
</feature>
<evidence type="ECO:0000313" key="2">
    <source>
        <dbReference type="EMBL" id="RPA75091.1"/>
    </source>
</evidence>
<dbReference type="Proteomes" id="UP000275078">
    <property type="component" value="Unassembled WGS sequence"/>
</dbReference>
<protein>
    <submittedName>
        <fullName evidence="2">Uncharacterized protein</fullName>
    </submittedName>
</protein>
<gene>
    <name evidence="2" type="ORF">BJ508DRAFT_332463</name>
</gene>
<feature type="compositionally biased region" description="Basic and acidic residues" evidence="1">
    <location>
        <begin position="35"/>
        <end position="45"/>
    </location>
</feature>
<dbReference type="EMBL" id="ML119772">
    <property type="protein sequence ID" value="RPA75091.1"/>
    <property type="molecule type" value="Genomic_DNA"/>
</dbReference>